<evidence type="ECO:0000256" key="2">
    <source>
        <dbReference type="ARBA" id="ARBA00093774"/>
    </source>
</evidence>
<dbReference type="InterPro" id="IPR058644">
    <property type="entry name" value="Mtb12-like_C"/>
</dbReference>
<dbReference type="EMBL" id="JANRHA010000005">
    <property type="protein sequence ID" value="MDG3014732.1"/>
    <property type="molecule type" value="Genomic_DNA"/>
</dbReference>
<feature type="compositionally biased region" description="Low complexity" evidence="3">
    <location>
        <begin position="82"/>
        <end position="101"/>
    </location>
</feature>
<gene>
    <name evidence="6" type="ORF">NVS88_09205</name>
</gene>
<comment type="similarity">
    <text evidence="2">Belongs to the MTB12 family.</text>
</comment>
<reference evidence="6" key="1">
    <citation type="submission" date="2022-08" db="EMBL/GenBank/DDBJ databases">
        <title>Genome analysis of Corynebacteriales strain.</title>
        <authorList>
            <person name="Lee S.D."/>
        </authorList>
    </citation>
    <scope>NUCLEOTIDE SEQUENCE</scope>
    <source>
        <strain evidence="6">D3-21</strain>
    </source>
</reference>
<evidence type="ECO:0000256" key="4">
    <source>
        <dbReference type="SAM" id="SignalP"/>
    </source>
</evidence>
<evidence type="ECO:0000313" key="6">
    <source>
        <dbReference type="EMBL" id="MDG3014732.1"/>
    </source>
</evidence>
<sequence>MRTRPVTALMGLAVTAAALTACGSNTTQDHAQAAATTTQAAPLTTAAAHTSPTTAPAPTTHAPVVNAPVVPPAANQPPAPAPAAEAATPAPAPAQAPAAAPVAPAASTPSIADLNSLVSTALDPNVPAAQKESLVQGGQQDPSLFTQLGALRAQYPTATATVVGPVVPNPDGSVTATTQVGFSGQSRDVQLTFVDDGGSWKLSRTNACHFIALAGRSSPMCA</sequence>
<protein>
    <recommendedName>
        <fullName evidence="5">Low molecular weight antigen MTB12-like C-terminal domain-containing protein</fullName>
    </recommendedName>
</protein>
<evidence type="ECO:0000256" key="3">
    <source>
        <dbReference type="SAM" id="MobiDB-lite"/>
    </source>
</evidence>
<comment type="caution">
    <text evidence="6">The sequence shown here is derived from an EMBL/GenBank/DDBJ whole genome shotgun (WGS) entry which is preliminary data.</text>
</comment>
<dbReference type="Proteomes" id="UP001152755">
    <property type="component" value="Unassembled WGS sequence"/>
</dbReference>
<feature type="signal peptide" evidence="4">
    <location>
        <begin position="1"/>
        <end position="20"/>
    </location>
</feature>
<keyword evidence="1 4" id="KW-0732">Signal</keyword>
<dbReference type="PROSITE" id="PS51257">
    <property type="entry name" value="PROKAR_LIPOPROTEIN"/>
    <property type="match status" value="1"/>
</dbReference>
<evidence type="ECO:0000256" key="1">
    <source>
        <dbReference type="ARBA" id="ARBA00022729"/>
    </source>
</evidence>
<proteinExistence type="inferred from homology"/>
<dbReference type="AlphaFoldDB" id="A0A9X4M0W2"/>
<accession>A0A9X4M0W2</accession>
<name>A0A9X4M0W2_9ACTN</name>
<dbReference type="RefSeq" id="WP_332519737.1">
    <property type="nucleotide sequence ID" value="NZ_JANRHA010000005.1"/>
</dbReference>
<keyword evidence="7" id="KW-1185">Reference proteome</keyword>
<dbReference type="Pfam" id="PF26580">
    <property type="entry name" value="Mtb12_C"/>
    <property type="match status" value="1"/>
</dbReference>
<evidence type="ECO:0000313" key="7">
    <source>
        <dbReference type="Proteomes" id="UP001152755"/>
    </source>
</evidence>
<feature type="domain" description="Low molecular weight antigen MTB12-like C-terminal" evidence="5">
    <location>
        <begin position="108"/>
        <end position="216"/>
    </location>
</feature>
<feature type="compositionally biased region" description="Pro residues" evidence="3">
    <location>
        <begin position="69"/>
        <end position="81"/>
    </location>
</feature>
<feature type="region of interest" description="Disordered" evidence="3">
    <location>
        <begin position="33"/>
        <end position="101"/>
    </location>
</feature>
<evidence type="ECO:0000259" key="5">
    <source>
        <dbReference type="Pfam" id="PF26580"/>
    </source>
</evidence>
<organism evidence="6 7">
    <name type="scientific">Speluncibacter jeojiensis</name>
    <dbReference type="NCBI Taxonomy" id="2710754"/>
    <lineage>
        <taxon>Bacteria</taxon>
        <taxon>Bacillati</taxon>
        <taxon>Actinomycetota</taxon>
        <taxon>Actinomycetes</taxon>
        <taxon>Mycobacteriales</taxon>
        <taxon>Speluncibacteraceae</taxon>
        <taxon>Speluncibacter</taxon>
    </lineage>
</organism>
<feature type="compositionally biased region" description="Low complexity" evidence="3">
    <location>
        <begin position="33"/>
        <end position="68"/>
    </location>
</feature>
<feature type="chain" id="PRO_5040799990" description="Low molecular weight antigen MTB12-like C-terminal domain-containing protein" evidence="4">
    <location>
        <begin position="21"/>
        <end position="222"/>
    </location>
</feature>